<keyword evidence="1" id="KW-0812">Transmembrane</keyword>
<dbReference type="PANTHER" id="PTHR19353">
    <property type="entry name" value="FATTY ACID DESATURASE 2"/>
    <property type="match status" value="1"/>
</dbReference>
<gene>
    <name evidence="3" type="ORF">BCR44DRAFT_112811</name>
</gene>
<dbReference type="OrthoDB" id="10260134at2759"/>
<sequence>TIAGFLLLHLHALSLTLPLAILFRVRLFILTHDMAHGAFFPSRRANIWAANVIMPMASYTPASFWRKTHGYHHMFANVLDRDDTPWTTSRYLAAPKQARLFYRVLNHPVAMLSGLVPATVYFIIQQFSPTNHLWEIALEMLVLAFHYHRGSLAFEFASATGGALIGMLLFNVQHSFHGVHRARGESWDNVTNAIFGSSLLVLPWWLAWFTAGLEYHHVHHLNPRVPCYRLQECHEAAKDTLFKHVRRVPWWEMATVLPYSLWDEARGRMVRPNEVV</sequence>
<dbReference type="EMBL" id="MCFL01000001">
    <property type="protein sequence ID" value="ORZ41440.1"/>
    <property type="molecule type" value="Genomic_DNA"/>
</dbReference>
<feature type="domain" description="Fatty acid desaturase" evidence="2">
    <location>
        <begin position="16"/>
        <end position="245"/>
    </location>
</feature>
<evidence type="ECO:0000313" key="4">
    <source>
        <dbReference type="Proteomes" id="UP000193411"/>
    </source>
</evidence>
<keyword evidence="1" id="KW-0472">Membrane</keyword>
<dbReference type="AlphaFoldDB" id="A0A1Y2I3K1"/>
<evidence type="ECO:0000256" key="1">
    <source>
        <dbReference type="SAM" id="Phobius"/>
    </source>
</evidence>
<dbReference type="Proteomes" id="UP000193411">
    <property type="component" value="Unassembled WGS sequence"/>
</dbReference>
<dbReference type="GO" id="GO:0016020">
    <property type="term" value="C:membrane"/>
    <property type="evidence" value="ECO:0007669"/>
    <property type="project" value="TreeGrafter"/>
</dbReference>
<accession>A0A1Y2I3K1</accession>
<reference evidence="3 4" key="1">
    <citation type="submission" date="2016-07" db="EMBL/GenBank/DDBJ databases">
        <title>Pervasive Adenine N6-methylation of Active Genes in Fungi.</title>
        <authorList>
            <consortium name="DOE Joint Genome Institute"/>
            <person name="Mondo S.J."/>
            <person name="Dannebaum R.O."/>
            <person name="Kuo R.C."/>
            <person name="Labutti K."/>
            <person name="Haridas S."/>
            <person name="Kuo A."/>
            <person name="Salamov A."/>
            <person name="Ahrendt S.R."/>
            <person name="Lipzen A."/>
            <person name="Sullivan W."/>
            <person name="Andreopoulos W.B."/>
            <person name="Clum A."/>
            <person name="Lindquist E."/>
            <person name="Daum C."/>
            <person name="Ramamoorthy G.K."/>
            <person name="Gryganskyi A."/>
            <person name="Culley D."/>
            <person name="Magnuson J.K."/>
            <person name="James T.Y."/>
            <person name="O'Malley M.A."/>
            <person name="Stajich J.E."/>
            <person name="Spatafora J.W."/>
            <person name="Visel A."/>
            <person name="Grigoriev I.V."/>
        </authorList>
    </citation>
    <scope>NUCLEOTIDE SEQUENCE [LARGE SCALE GENOMIC DNA]</scope>
    <source>
        <strain evidence="3 4">PL171</strain>
    </source>
</reference>
<evidence type="ECO:0000259" key="2">
    <source>
        <dbReference type="Pfam" id="PF00487"/>
    </source>
</evidence>
<feature type="non-terminal residue" evidence="3">
    <location>
        <position position="1"/>
    </location>
</feature>
<feature type="transmembrane region" description="Helical" evidence="1">
    <location>
        <begin position="193"/>
        <end position="211"/>
    </location>
</feature>
<dbReference type="Pfam" id="PF00487">
    <property type="entry name" value="FA_desaturase"/>
    <property type="match status" value="1"/>
</dbReference>
<keyword evidence="4" id="KW-1185">Reference proteome</keyword>
<feature type="transmembrane region" description="Helical" evidence="1">
    <location>
        <begin position="152"/>
        <end position="172"/>
    </location>
</feature>
<dbReference type="InterPro" id="IPR012171">
    <property type="entry name" value="Fatty_acid_desaturase"/>
</dbReference>
<protein>
    <submittedName>
        <fullName evidence="3">Fatty acid desaturase</fullName>
    </submittedName>
</protein>
<comment type="caution">
    <text evidence="3">The sequence shown here is derived from an EMBL/GenBank/DDBJ whole genome shotgun (WGS) entry which is preliminary data.</text>
</comment>
<feature type="transmembrane region" description="Helical" evidence="1">
    <location>
        <begin position="6"/>
        <end position="25"/>
    </location>
</feature>
<dbReference type="InterPro" id="IPR005804">
    <property type="entry name" value="FA_desaturase_dom"/>
</dbReference>
<evidence type="ECO:0000313" key="3">
    <source>
        <dbReference type="EMBL" id="ORZ41440.1"/>
    </source>
</evidence>
<organism evidence="3 4">
    <name type="scientific">Catenaria anguillulae PL171</name>
    <dbReference type="NCBI Taxonomy" id="765915"/>
    <lineage>
        <taxon>Eukaryota</taxon>
        <taxon>Fungi</taxon>
        <taxon>Fungi incertae sedis</taxon>
        <taxon>Blastocladiomycota</taxon>
        <taxon>Blastocladiomycetes</taxon>
        <taxon>Blastocladiales</taxon>
        <taxon>Catenariaceae</taxon>
        <taxon>Catenaria</taxon>
    </lineage>
</organism>
<feature type="transmembrane region" description="Helical" evidence="1">
    <location>
        <begin position="100"/>
        <end position="124"/>
    </location>
</feature>
<dbReference type="PANTHER" id="PTHR19353:SF73">
    <property type="entry name" value="FATTY ACID DESATURASE"/>
    <property type="match status" value="1"/>
</dbReference>
<dbReference type="GO" id="GO:0006629">
    <property type="term" value="P:lipid metabolic process"/>
    <property type="evidence" value="ECO:0007669"/>
    <property type="project" value="InterPro"/>
</dbReference>
<feature type="non-terminal residue" evidence="3">
    <location>
        <position position="276"/>
    </location>
</feature>
<dbReference type="GO" id="GO:0016717">
    <property type="term" value="F:oxidoreductase activity, acting on paired donors, with oxidation of a pair of donors resulting in the reduction of molecular oxygen to two molecules of water"/>
    <property type="evidence" value="ECO:0007669"/>
    <property type="project" value="TreeGrafter"/>
</dbReference>
<keyword evidence="1" id="KW-1133">Transmembrane helix</keyword>
<name>A0A1Y2I3K1_9FUNG</name>
<proteinExistence type="predicted"/>